<feature type="compositionally biased region" description="Basic and acidic residues" evidence="1">
    <location>
        <begin position="260"/>
        <end position="274"/>
    </location>
</feature>
<gene>
    <name evidence="3" type="ORF">FNV43_RR10059</name>
</gene>
<dbReference type="InterPro" id="IPR049481">
    <property type="entry name" value="SMN_G2-BD"/>
</dbReference>
<dbReference type="InterPro" id="IPR040424">
    <property type="entry name" value="Smn1"/>
</dbReference>
<dbReference type="AlphaFoldDB" id="A0A8K0MKC8"/>
<dbReference type="PANTHER" id="PTHR39267">
    <property type="entry name" value="SURVIVAL MOTOR NEURON-LIKE PROTEIN 1"/>
    <property type="match status" value="1"/>
</dbReference>
<proteinExistence type="predicted"/>
<comment type="caution">
    <text evidence="3">The sequence shown here is derived from an EMBL/GenBank/DDBJ whole genome shotgun (WGS) entry which is preliminary data.</text>
</comment>
<evidence type="ECO:0000259" key="2">
    <source>
        <dbReference type="Pfam" id="PF20636"/>
    </source>
</evidence>
<feature type="region of interest" description="Disordered" evidence="1">
    <location>
        <begin position="254"/>
        <end position="281"/>
    </location>
</feature>
<dbReference type="EMBL" id="VOIH02000004">
    <property type="protein sequence ID" value="KAF3449331.1"/>
    <property type="molecule type" value="Genomic_DNA"/>
</dbReference>
<keyword evidence="4" id="KW-1185">Reference proteome</keyword>
<evidence type="ECO:0000313" key="4">
    <source>
        <dbReference type="Proteomes" id="UP000796880"/>
    </source>
</evidence>
<dbReference type="Pfam" id="PF20636">
    <property type="entry name" value="SMN_G2-BD"/>
    <property type="match status" value="1"/>
</dbReference>
<evidence type="ECO:0000256" key="1">
    <source>
        <dbReference type="SAM" id="MobiDB-lite"/>
    </source>
</evidence>
<organism evidence="3 4">
    <name type="scientific">Rhamnella rubrinervis</name>
    <dbReference type="NCBI Taxonomy" id="2594499"/>
    <lineage>
        <taxon>Eukaryota</taxon>
        <taxon>Viridiplantae</taxon>
        <taxon>Streptophyta</taxon>
        <taxon>Embryophyta</taxon>
        <taxon>Tracheophyta</taxon>
        <taxon>Spermatophyta</taxon>
        <taxon>Magnoliopsida</taxon>
        <taxon>eudicotyledons</taxon>
        <taxon>Gunneridae</taxon>
        <taxon>Pentapetalae</taxon>
        <taxon>rosids</taxon>
        <taxon>fabids</taxon>
        <taxon>Rosales</taxon>
        <taxon>Rhamnaceae</taxon>
        <taxon>rhamnoid group</taxon>
        <taxon>Rhamneae</taxon>
        <taxon>Rhamnella</taxon>
    </lineage>
</organism>
<reference evidence="3" key="1">
    <citation type="submission" date="2020-03" db="EMBL/GenBank/DDBJ databases">
        <title>A high-quality chromosome-level genome assembly of a woody plant with both climbing and erect habits, Rhamnella rubrinervis.</title>
        <authorList>
            <person name="Lu Z."/>
            <person name="Yang Y."/>
            <person name="Zhu X."/>
            <person name="Sun Y."/>
        </authorList>
    </citation>
    <scope>NUCLEOTIDE SEQUENCE</scope>
    <source>
        <strain evidence="3">BYM</strain>
        <tissue evidence="3">Leaf</tissue>
    </source>
</reference>
<evidence type="ECO:0000313" key="3">
    <source>
        <dbReference type="EMBL" id="KAF3449331.1"/>
    </source>
</evidence>
<dbReference type="Proteomes" id="UP000796880">
    <property type="component" value="Unassembled WGS sequence"/>
</dbReference>
<protein>
    <recommendedName>
        <fullName evidence="2">Survival Motor Neuron Gemin2-binding domain-containing protein</fullName>
    </recommendedName>
</protein>
<dbReference type="PANTHER" id="PTHR39267:SF1">
    <property type="entry name" value="SURVIVAL MOTOR NEURON PROTEIN"/>
    <property type="match status" value="1"/>
</dbReference>
<name>A0A8K0MKC8_9ROSA</name>
<dbReference type="OrthoDB" id="197400at2759"/>
<feature type="domain" description="Survival Motor Neuron Gemin2-binding" evidence="2">
    <location>
        <begin position="1"/>
        <end position="29"/>
    </location>
</feature>
<accession>A0A8K0MKC8</accession>
<dbReference type="CDD" id="cd22851">
    <property type="entry name" value="SMN_N"/>
    <property type="match status" value="1"/>
</dbReference>
<sequence>MGKQGDLWDDSALINAFDQAVSSYKKMHGKKTNDGSAYKGEGISSDGDQVLDGVGGIVEARSQGHANKESNYASNVATEVEQSSNLTPVKENHCVDSHVYESFPQGAQDVPNGNSYSQGAEDYNQLLNQYYEIEEKRQKILEQLHQYGSWNYQCSGEGSGYGSTFQGHSLPANQSSNANVICSCCPYACHCSVASCTSASSCCLGGSYACNSCTVASIPTDLGNSFPLENTDIVKTAMGAAERAISSMVLKTSGDSDADLENKEGEKQKKEGAMDKSTSSETDLTVLLNAWYSAGFFTGKYLVEQSLAKQRQS</sequence>